<comment type="cofactor">
    <cofactor evidence="3">
        <name>Zn(2+)</name>
        <dbReference type="ChEBI" id="CHEBI:29105"/>
    </cofactor>
    <text evidence="3">Binds 1 zinc ion.</text>
</comment>
<evidence type="ECO:0000313" key="6">
    <source>
        <dbReference type="Proteomes" id="UP001205601"/>
    </source>
</evidence>
<comment type="similarity">
    <text evidence="3">Belongs to the DNA gyrase inhibitor YacG family.</text>
</comment>
<dbReference type="InterPro" id="IPR005584">
    <property type="entry name" value="DNA_gyrase_inhibitor_YacG"/>
</dbReference>
<feature type="binding site" evidence="3">
    <location>
        <position position="3"/>
    </location>
    <ligand>
        <name>Zn(2+)</name>
        <dbReference type="ChEBI" id="CHEBI:29105"/>
    </ligand>
</feature>
<keyword evidence="2 3" id="KW-0862">Zinc</keyword>
<dbReference type="SUPFAM" id="SSF57716">
    <property type="entry name" value="Glucocorticoid receptor-like (DNA-binding domain)"/>
    <property type="match status" value="1"/>
</dbReference>
<feature type="binding site" evidence="3">
    <location>
        <position position="6"/>
    </location>
    <ligand>
        <name>Zn(2+)</name>
        <dbReference type="ChEBI" id="CHEBI:29105"/>
    </ligand>
</feature>
<evidence type="ECO:0000256" key="4">
    <source>
        <dbReference type="SAM" id="MobiDB-lite"/>
    </source>
</evidence>
<keyword evidence="1 3" id="KW-0479">Metal-binding</keyword>
<feature type="binding site" evidence="3">
    <location>
        <position position="18"/>
    </location>
    <ligand>
        <name>Zn(2+)</name>
        <dbReference type="ChEBI" id="CHEBI:29105"/>
    </ligand>
</feature>
<protein>
    <recommendedName>
        <fullName evidence="3">DNA gyrase inhibitor YacG</fullName>
    </recommendedName>
</protein>
<comment type="caution">
    <text evidence="5">The sequence shown here is derived from an EMBL/GenBank/DDBJ whole genome shotgun (WGS) entry which is preliminary data.</text>
</comment>
<dbReference type="PANTHER" id="PTHR36150:SF1">
    <property type="entry name" value="DNA GYRASE INHIBITOR YACG"/>
    <property type="match status" value="1"/>
</dbReference>
<dbReference type="HAMAP" id="MF_00649">
    <property type="entry name" value="DNA_gyrase_inhibitor_YacG"/>
    <property type="match status" value="1"/>
</dbReference>
<feature type="region of interest" description="Disordered" evidence="4">
    <location>
        <begin position="33"/>
        <end position="58"/>
    </location>
</feature>
<dbReference type="Proteomes" id="UP001205601">
    <property type="component" value="Unassembled WGS sequence"/>
</dbReference>
<keyword evidence="6" id="KW-1185">Reference proteome</keyword>
<dbReference type="PANTHER" id="PTHR36150">
    <property type="entry name" value="DNA GYRASE INHIBITOR YACG"/>
    <property type="match status" value="1"/>
</dbReference>
<evidence type="ECO:0000256" key="2">
    <source>
        <dbReference type="ARBA" id="ARBA00022833"/>
    </source>
</evidence>
<sequence>MTCPICRKPSDTKYRPFCSRRCADVDLGRWLSGSYVIPGHPEEDETAARPPTDDGPVH</sequence>
<proteinExistence type="inferred from homology"/>
<evidence type="ECO:0000313" key="5">
    <source>
        <dbReference type="EMBL" id="MCT8327900.1"/>
    </source>
</evidence>
<evidence type="ECO:0000256" key="1">
    <source>
        <dbReference type="ARBA" id="ARBA00022723"/>
    </source>
</evidence>
<dbReference type="Pfam" id="PF03884">
    <property type="entry name" value="YacG"/>
    <property type="match status" value="1"/>
</dbReference>
<accession>A0ABT2NGN5</accession>
<dbReference type="InterPro" id="IPR013088">
    <property type="entry name" value="Znf_NHR/GATA"/>
</dbReference>
<comment type="function">
    <text evidence="3">Inhibits all the catalytic activities of DNA gyrase by preventing its interaction with DNA. Acts by binding directly to the C-terminal domain of GyrB, which probably disrupts DNA binding by the gyrase.</text>
</comment>
<dbReference type="Gene3D" id="3.30.50.10">
    <property type="entry name" value="Erythroid Transcription Factor GATA-1, subunit A"/>
    <property type="match status" value="1"/>
</dbReference>
<reference evidence="6" key="1">
    <citation type="submission" date="2023-07" db="EMBL/GenBank/DDBJ databases">
        <title>Defluviimonas sediminis sp. nov., isolated from mangrove sediment.</title>
        <authorList>
            <person name="Liu L."/>
            <person name="Li J."/>
            <person name="Huang Y."/>
            <person name="Pan J."/>
            <person name="Li M."/>
        </authorList>
    </citation>
    <scope>NUCLEOTIDE SEQUENCE [LARGE SCALE GENOMIC DNA]</scope>
    <source>
        <strain evidence="6">FT324</strain>
    </source>
</reference>
<feature type="binding site" evidence="3">
    <location>
        <position position="22"/>
    </location>
    <ligand>
        <name>Zn(2+)</name>
        <dbReference type="ChEBI" id="CHEBI:29105"/>
    </ligand>
</feature>
<dbReference type="EMBL" id="JAOCQF010000001">
    <property type="protein sequence ID" value="MCT8327900.1"/>
    <property type="molecule type" value="Genomic_DNA"/>
</dbReference>
<dbReference type="RefSeq" id="WP_261493346.1">
    <property type="nucleotide sequence ID" value="NZ_JAOCQF010000001.1"/>
</dbReference>
<evidence type="ECO:0000256" key="3">
    <source>
        <dbReference type="HAMAP-Rule" id="MF_00649"/>
    </source>
</evidence>
<gene>
    <name evidence="3 5" type="primary">yacG</name>
    <name evidence="5" type="ORF">N5I32_00055</name>
</gene>
<organism evidence="5 6">
    <name type="scientific">Albidovulum sediminis</name>
    <dbReference type="NCBI Taxonomy" id="3066345"/>
    <lineage>
        <taxon>Bacteria</taxon>
        <taxon>Pseudomonadati</taxon>
        <taxon>Pseudomonadota</taxon>
        <taxon>Alphaproteobacteria</taxon>
        <taxon>Rhodobacterales</taxon>
        <taxon>Paracoccaceae</taxon>
        <taxon>Albidovulum</taxon>
    </lineage>
</organism>
<name>A0ABT2NGN5_9RHOB</name>
<comment type="subunit">
    <text evidence="3">Interacts with GyrB.</text>
</comment>